<reference evidence="2" key="2">
    <citation type="submission" date="2023-05" db="EMBL/GenBank/DDBJ databases">
        <authorList>
            <person name="Fouks B."/>
        </authorList>
    </citation>
    <scope>NUCLEOTIDE SEQUENCE</scope>
    <source>
        <strain evidence="2">Stay&amp;Tobe</strain>
        <tissue evidence="2">Testes</tissue>
    </source>
</reference>
<sequence length="427" mass="46320">MKRTQSNSSLSDHSSPPQGSPKPATRRKNKPAPVPPANNTSPKESASIHDKPEKPPRPSVGPISSTLPRPSKKHNLDQEVRTAITTTTENTTIVTMEKQQKSCDNYIPTTARKQSADGLEQHQLPSSMHRRANSGGGEKISLETTKSSESSEIPVTEQVRTAVPTATTVTITSGNVAKVSSISENQQKSTGPPPSSSFSTLERKHPPRPVAAPRNAANICTSNVIVNKDVQNQSSENKSSENVAVRMSNESTKEEDNGGQDGVVYRRPLLSDSGERLNKPAVPERPATLLRPHSSFRGSRHSADSDSSIGDKSNAESERPMLERTHMYSVDKQQVSIIQVGGEKEKTVAVPTNNNNNEGSRSLSGKLHLIVKDKGQSQEKPERPPRPENSNSDSERGQHQSSHSRTMSEGTFSTSTQISQETLQGRT</sequence>
<evidence type="ECO:0000256" key="1">
    <source>
        <dbReference type="SAM" id="MobiDB-lite"/>
    </source>
</evidence>
<comment type="caution">
    <text evidence="2">The sequence shown here is derived from an EMBL/GenBank/DDBJ whole genome shotgun (WGS) entry which is preliminary data.</text>
</comment>
<dbReference type="AlphaFoldDB" id="A0AAD8ACH5"/>
<accession>A0AAD8ACH5</accession>
<feature type="compositionally biased region" description="Basic and acidic residues" evidence="1">
    <location>
        <begin position="313"/>
        <end position="326"/>
    </location>
</feature>
<feature type="region of interest" description="Disordered" evidence="1">
    <location>
        <begin position="104"/>
        <end position="157"/>
    </location>
</feature>
<feature type="compositionally biased region" description="Low complexity" evidence="1">
    <location>
        <begin position="231"/>
        <end position="242"/>
    </location>
</feature>
<gene>
    <name evidence="2" type="ORF">L9F63_012467</name>
</gene>
<feature type="compositionally biased region" description="Polar residues" evidence="1">
    <location>
        <begin position="399"/>
        <end position="427"/>
    </location>
</feature>
<name>A0AAD8ACH5_DIPPU</name>
<feature type="region of interest" description="Disordered" evidence="1">
    <location>
        <begin position="228"/>
        <end position="330"/>
    </location>
</feature>
<feature type="compositionally biased region" description="Low complexity" evidence="1">
    <location>
        <begin position="142"/>
        <end position="153"/>
    </location>
</feature>
<feature type="compositionally biased region" description="Basic and acidic residues" evidence="1">
    <location>
        <begin position="46"/>
        <end position="56"/>
    </location>
</feature>
<feature type="compositionally biased region" description="Polar residues" evidence="1">
    <location>
        <begin position="350"/>
        <end position="363"/>
    </location>
</feature>
<dbReference type="Proteomes" id="UP001233999">
    <property type="component" value="Unassembled WGS sequence"/>
</dbReference>
<protein>
    <submittedName>
        <fullName evidence="2">Uncharacterized protein</fullName>
    </submittedName>
</protein>
<organism evidence="2 3">
    <name type="scientific">Diploptera punctata</name>
    <name type="common">Pacific beetle cockroach</name>
    <dbReference type="NCBI Taxonomy" id="6984"/>
    <lineage>
        <taxon>Eukaryota</taxon>
        <taxon>Metazoa</taxon>
        <taxon>Ecdysozoa</taxon>
        <taxon>Arthropoda</taxon>
        <taxon>Hexapoda</taxon>
        <taxon>Insecta</taxon>
        <taxon>Pterygota</taxon>
        <taxon>Neoptera</taxon>
        <taxon>Polyneoptera</taxon>
        <taxon>Dictyoptera</taxon>
        <taxon>Blattodea</taxon>
        <taxon>Blaberoidea</taxon>
        <taxon>Blaberidae</taxon>
        <taxon>Diplopterinae</taxon>
        <taxon>Diploptera</taxon>
    </lineage>
</organism>
<feature type="non-terminal residue" evidence="2">
    <location>
        <position position="1"/>
    </location>
</feature>
<feature type="region of interest" description="Disordered" evidence="1">
    <location>
        <begin position="180"/>
        <end position="216"/>
    </location>
</feature>
<feature type="region of interest" description="Disordered" evidence="1">
    <location>
        <begin position="342"/>
        <end position="427"/>
    </location>
</feature>
<feature type="compositionally biased region" description="Low complexity" evidence="1">
    <location>
        <begin position="1"/>
        <end position="17"/>
    </location>
</feature>
<keyword evidence="3" id="KW-1185">Reference proteome</keyword>
<dbReference type="EMBL" id="JASPKZ010001983">
    <property type="protein sequence ID" value="KAJ9596525.1"/>
    <property type="molecule type" value="Genomic_DNA"/>
</dbReference>
<feature type="compositionally biased region" description="Polar residues" evidence="1">
    <location>
        <begin position="180"/>
        <end position="190"/>
    </location>
</feature>
<proteinExistence type="predicted"/>
<feature type="region of interest" description="Disordered" evidence="1">
    <location>
        <begin position="1"/>
        <end position="86"/>
    </location>
</feature>
<feature type="compositionally biased region" description="Basic and acidic residues" evidence="1">
    <location>
        <begin position="370"/>
        <end position="386"/>
    </location>
</feature>
<evidence type="ECO:0000313" key="2">
    <source>
        <dbReference type="EMBL" id="KAJ9596525.1"/>
    </source>
</evidence>
<reference evidence="2" key="1">
    <citation type="journal article" date="2023" name="IScience">
        <title>Live-bearing cockroach genome reveals convergent evolutionary mechanisms linked to viviparity in insects and beyond.</title>
        <authorList>
            <person name="Fouks B."/>
            <person name="Harrison M.C."/>
            <person name="Mikhailova A.A."/>
            <person name="Marchal E."/>
            <person name="English S."/>
            <person name="Carruthers M."/>
            <person name="Jennings E.C."/>
            <person name="Chiamaka E.L."/>
            <person name="Frigard R.A."/>
            <person name="Pippel M."/>
            <person name="Attardo G.M."/>
            <person name="Benoit J.B."/>
            <person name="Bornberg-Bauer E."/>
            <person name="Tobe S.S."/>
        </authorList>
    </citation>
    <scope>NUCLEOTIDE SEQUENCE</scope>
    <source>
        <strain evidence="2">Stay&amp;Tobe</strain>
    </source>
</reference>
<evidence type="ECO:0000313" key="3">
    <source>
        <dbReference type="Proteomes" id="UP001233999"/>
    </source>
</evidence>